<evidence type="ECO:0000313" key="1">
    <source>
        <dbReference type="EMBL" id="MBA0709712.1"/>
    </source>
</evidence>
<proteinExistence type="predicted"/>
<gene>
    <name evidence="1" type="ORF">Golax_024735</name>
</gene>
<evidence type="ECO:0000313" key="2">
    <source>
        <dbReference type="Proteomes" id="UP000593574"/>
    </source>
</evidence>
<comment type="caution">
    <text evidence="1">The sequence shown here is derived from an EMBL/GenBank/DDBJ whole genome shotgun (WGS) entry which is preliminary data.</text>
</comment>
<sequence>MGVWFIVKGLQPASVTALLPPLPVIGITPPQRRL</sequence>
<keyword evidence="2" id="KW-1185">Reference proteome</keyword>
<feature type="non-terminal residue" evidence="1">
    <location>
        <position position="34"/>
    </location>
</feature>
<protein>
    <submittedName>
        <fullName evidence="1">Uncharacterized protein</fullName>
    </submittedName>
</protein>
<dbReference type="EMBL" id="JABEZV010000004">
    <property type="protein sequence ID" value="MBA0709712.1"/>
    <property type="molecule type" value="Genomic_DNA"/>
</dbReference>
<reference evidence="1 2" key="1">
    <citation type="journal article" date="2019" name="Genome Biol. Evol.">
        <title>Insights into the evolution of the New World diploid cottons (Gossypium, subgenus Houzingenia) based on genome sequencing.</title>
        <authorList>
            <person name="Grover C.E."/>
            <person name="Arick M.A. 2nd"/>
            <person name="Thrash A."/>
            <person name="Conover J.L."/>
            <person name="Sanders W.S."/>
            <person name="Peterson D.G."/>
            <person name="Frelichowski J.E."/>
            <person name="Scheffler J.A."/>
            <person name="Scheffler B.E."/>
            <person name="Wendel J.F."/>
        </authorList>
    </citation>
    <scope>NUCLEOTIDE SEQUENCE [LARGE SCALE GENOMIC DNA]</scope>
    <source>
        <strain evidence="1">4</strain>
        <tissue evidence="1">Leaf</tissue>
    </source>
</reference>
<dbReference type="AlphaFoldDB" id="A0A7J8ZDQ3"/>
<name>A0A7J8ZDQ3_9ROSI</name>
<organism evidence="1 2">
    <name type="scientific">Gossypium laxum</name>
    <dbReference type="NCBI Taxonomy" id="34288"/>
    <lineage>
        <taxon>Eukaryota</taxon>
        <taxon>Viridiplantae</taxon>
        <taxon>Streptophyta</taxon>
        <taxon>Embryophyta</taxon>
        <taxon>Tracheophyta</taxon>
        <taxon>Spermatophyta</taxon>
        <taxon>Magnoliopsida</taxon>
        <taxon>eudicotyledons</taxon>
        <taxon>Gunneridae</taxon>
        <taxon>Pentapetalae</taxon>
        <taxon>rosids</taxon>
        <taxon>malvids</taxon>
        <taxon>Malvales</taxon>
        <taxon>Malvaceae</taxon>
        <taxon>Malvoideae</taxon>
        <taxon>Gossypium</taxon>
    </lineage>
</organism>
<accession>A0A7J8ZDQ3</accession>
<dbReference type="Proteomes" id="UP000593574">
    <property type="component" value="Unassembled WGS sequence"/>
</dbReference>